<protein>
    <recommendedName>
        <fullName evidence="8">Probable thymidylate kinase</fullName>
        <ecNumber evidence="8">2.7.4.9</ecNumber>
    </recommendedName>
    <alternativeName>
        <fullName evidence="8">dTMP kinase</fullName>
    </alternativeName>
</protein>
<dbReference type="EC" id="2.7.4.9" evidence="8"/>
<dbReference type="PANTHER" id="PTHR10344">
    <property type="entry name" value="THYMIDYLATE KINASE"/>
    <property type="match status" value="1"/>
</dbReference>
<dbReference type="NCBIfam" id="TIGR00041">
    <property type="entry name" value="DTMP_kinase"/>
    <property type="match status" value="1"/>
</dbReference>
<dbReference type="Gene3D" id="3.40.50.300">
    <property type="entry name" value="P-loop containing nucleotide triphosphate hydrolases"/>
    <property type="match status" value="1"/>
</dbReference>
<feature type="binding site" evidence="8">
    <location>
        <begin position="69"/>
        <end position="76"/>
    </location>
    <ligand>
        <name>ATP</name>
        <dbReference type="ChEBI" id="CHEBI:30616"/>
    </ligand>
</feature>
<dbReference type="AlphaFoldDB" id="A0A3G1A5V7"/>
<evidence type="ECO:0000259" key="9">
    <source>
        <dbReference type="Pfam" id="PF02223"/>
    </source>
</evidence>
<dbReference type="HAMAP" id="MF_00165">
    <property type="entry name" value="Thymidylate_kinase"/>
    <property type="match status" value="1"/>
</dbReference>
<evidence type="ECO:0000313" key="10">
    <source>
        <dbReference type="EMBL" id="AJB41435.1"/>
    </source>
</evidence>
<evidence type="ECO:0000256" key="4">
    <source>
        <dbReference type="ARBA" id="ARBA00022741"/>
    </source>
</evidence>
<keyword evidence="4 8" id="KW-0547">Nucleotide-binding</keyword>
<dbReference type="GeneID" id="25405821"/>
<evidence type="ECO:0000256" key="2">
    <source>
        <dbReference type="ARBA" id="ARBA00022679"/>
    </source>
</evidence>
<dbReference type="STRING" id="697581.TCARB_0363"/>
<dbReference type="CDD" id="cd01672">
    <property type="entry name" value="TMPK"/>
    <property type="match status" value="1"/>
</dbReference>
<dbReference type="GO" id="GO:0006227">
    <property type="term" value="P:dUDP biosynthetic process"/>
    <property type="evidence" value="ECO:0007669"/>
    <property type="project" value="TreeGrafter"/>
</dbReference>
<dbReference type="GO" id="GO:0006235">
    <property type="term" value="P:dTTP biosynthetic process"/>
    <property type="evidence" value="ECO:0007669"/>
    <property type="project" value="UniProtKB-UniRule"/>
</dbReference>
<evidence type="ECO:0000256" key="6">
    <source>
        <dbReference type="ARBA" id="ARBA00022840"/>
    </source>
</evidence>
<dbReference type="GO" id="GO:0006233">
    <property type="term" value="P:dTDP biosynthetic process"/>
    <property type="evidence" value="ECO:0007669"/>
    <property type="project" value="InterPro"/>
</dbReference>
<dbReference type="InterPro" id="IPR018094">
    <property type="entry name" value="Thymidylate_kinase"/>
</dbReference>
<name>A0A3G1A5V7_9CREN</name>
<proteinExistence type="inferred from homology"/>
<dbReference type="EMBL" id="CP007493">
    <property type="protein sequence ID" value="AJB41435.1"/>
    <property type="molecule type" value="Genomic_DNA"/>
</dbReference>
<dbReference type="Pfam" id="PF02223">
    <property type="entry name" value="Thymidylate_kin"/>
    <property type="match status" value="1"/>
</dbReference>
<accession>A0A3G1A5V7</accession>
<dbReference type="InterPro" id="IPR027417">
    <property type="entry name" value="P-loop_NTPase"/>
</dbReference>
<sequence>MNQSVGEKIFCPHCGDYITPKIERTATPTGELIIEYYCPRHGLIKTEKKKNYGGNPAKIPGGLYIALEGIDGSGKTTQASLLYEYLTNKGYSVIVVREPWVQAIKEVLYKYNLDVEAEVYLFAADRIILQREIVLPALSEGKIVISDRTLYASLAYQSSRGADQDFIRRVNKFVKPPDIVFLLDIPVEKAMERLRNRSSLTRFEDPTYMYRVREKYLKLAEEEKDKFIVLDASGTIEEVHKQFINKIEEILQNLKANKT</sequence>
<comment type="similarity">
    <text evidence="1 8">Belongs to the thymidylate kinase family.</text>
</comment>
<evidence type="ECO:0000256" key="5">
    <source>
        <dbReference type="ARBA" id="ARBA00022777"/>
    </source>
</evidence>
<evidence type="ECO:0000313" key="11">
    <source>
        <dbReference type="Proteomes" id="UP000266720"/>
    </source>
</evidence>
<keyword evidence="3 8" id="KW-0545">Nucleotide biosynthesis</keyword>
<evidence type="ECO:0000256" key="8">
    <source>
        <dbReference type="HAMAP-Rule" id="MF_00165"/>
    </source>
</evidence>
<dbReference type="RefSeq" id="WP_052886534.1">
    <property type="nucleotide sequence ID" value="NZ_CP007493.1"/>
</dbReference>
<evidence type="ECO:0000256" key="7">
    <source>
        <dbReference type="ARBA" id="ARBA00048743"/>
    </source>
</evidence>
<evidence type="ECO:0000256" key="1">
    <source>
        <dbReference type="ARBA" id="ARBA00009776"/>
    </source>
</evidence>
<keyword evidence="5 8" id="KW-0418">Kinase</keyword>
<feature type="domain" description="Thymidylate kinase-like" evidence="9">
    <location>
        <begin position="67"/>
        <end position="242"/>
    </location>
</feature>
<comment type="catalytic activity">
    <reaction evidence="7 8">
        <text>dTMP + ATP = dTDP + ADP</text>
        <dbReference type="Rhea" id="RHEA:13517"/>
        <dbReference type="ChEBI" id="CHEBI:30616"/>
        <dbReference type="ChEBI" id="CHEBI:58369"/>
        <dbReference type="ChEBI" id="CHEBI:63528"/>
        <dbReference type="ChEBI" id="CHEBI:456216"/>
        <dbReference type="EC" id="2.7.4.9"/>
    </reaction>
</comment>
<dbReference type="GO" id="GO:0005737">
    <property type="term" value="C:cytoplasm"/>
    <property type="evidence" value="ECO:0007669"/>
    <property type="project" value="TreeGrafter"/>
</dbReference>
<dbReference type="SUPFAM" id="SSF52540">
    <property type="entry name" value="P-loop containing nucleoside triphosphate hydrolases"/>
    <property type="match status" value="1"/>
</dbReference>
<dbReference type="PANTHER" id="PTHR10344:SF4">
    <property type="entry name" value="UMP-CMP KINASE 2, MITOCHONDRIAL"/>
    <property type="match status" value="1"/>
</dbReference>
<dbReference type="GO" id="GO:0005524">
    <property type="term" value="F:ATP binding"/>
    <property type="evidence" value="ECO:0007669"/>
    <property type="project" value="UniProtKB-UniRule"/>
</dbReference>
<keyword evidence="2 8" id="KW-0808">Transferase</keyword>
<organism evidence="10 11">
    <name type="scientific">Thermofilum adornatum 1505</name>
    <dbReference type="NCBI Taxonomy" id="697581"/>
    <lineage>
        <taxon>Archaea</taxon>
        <taxon>Thermoproteota</taxon>
        <taxon>Thermoprotei</taxon>
        <taxon>Thermofilales</taxon>
        <taxon>Thermofilaceae</taxon>
        <taxon>Thermofilum</taxon>
    </lineage>
</organism>
<reference evidence="11" key="1">
    <citation type="book" date="2010" name="EXTREMOPHILES" publisher="0:0-0">
        <title>Complete genome sequences of ten hyperthermophilic archaea reveal their metabolic capabilities and possible ecological roles.</title>
        <editorList>
            <person name="?"/>
        </editorList>
        <authorList>
            <person name="Ravin N.V."/>
            <person name="Mardanov A.V."/>
            <person name="Bonch-Osmolovskaya E.A."/>
            <person name="Skryabin K.G."/>
        </authorList>
    </citation>
    <scope>NUCLEOTIDE SEQUENCE [LARGE SCALE GENOMIC DNA]</scope>
    <source>
        <strain evidence="11">1505</strain>
    </source>
</reference>
<dbReference type="KEGG" id="tcb:TCARB_0363"/>
<dbReference type="Proteomes" id="UP000266720">
    <property type="component" value="Chromosome"/>
</dbReference>
<gene>
    <name evidence="8" type="primary">tmk</name>
    <name evidence="10" type="ORF">TCARB_0363</name>
</gene>
<evidence type="ECO:0000256" key="3">
    <source>
        <dbReference type="ARBA" id="ARBA00022727"/>
    </source>
</evidence>
<keyword evidence="6 8" id="KW-0067">ATP-binding</keyword>
<dbReference type="GO" id="GO:0004798">
    <property type="term" value="F:dTMP kinase activity"/>
    <property type="evidence" value="ECO:0007669"/>
    <property type="project" value="UniProtKB-UniRule"/>
</dbReference>
<dbReference type="InterPro" id="IPR039430">
    <property type="entry name" value="Thymidylate_kin-like_dom"/>
</dbReference>